<dbReference type="Gene3D" id="3.90.920.10">
    <property type="entry name" value="DNA primase, PRIM domain"/>
    <property type="match status" value="1"/>
</dbReference>
<dbReference type="InterPro" id="IPR014052">
    <property type="entry name" value="DNA_primase_ssu_euk/arc"/>
</dbReference>
<evidence type="ECO:0000256" key="10">
    <source>
        <dbReference type="RuleBase" id="RU003514"/>
    </source>
</evidence>
<dbReference type="FunFam" id="3.90.920.10:FF:000003">
    <property type="entry name" value="DNA primase"/>
    <property type="match status" value="1"/>
</dbReference>
<evidence type="ECO:0000256" key="6">
    <source>
        <dbReference type="ARBA" id="ARBA00022705"/>
    </source>
</evidence>
<dbReference type="AlphaFoldDB" id="A0A642UVR0"/>
<dbReference type="Proteomes" id="UP000761534">
    <property type="component" value="Unassembled WGS sequence"/>
</dbReference>
<evidence type="ECO:0000256" key="7">
    <source>
        <dbReference type="ARBA" id="ARBA00022723"/>
    </source>
</evidence>
<keyword evidence="5" id="KW-0548">Nucleotidyltransferase</keyword>
<evidence type="ECO:0000256" key="2">
    <source>
        <dbReference type="ARBA" id="ARBA00022478"/>
    </source>
</evidence>
<dbReference type="EMBL" id="SWFS01000400">
    <property type="protein sequence ID" value="KAA8906261.1"/>
    <property type="molecule type" value="Genomic_DNA"/>
</dbReference>
<evidence type="ECO:0000313" key="12">
    <source>
        <dbReference type="Proteomes" id="UP000761534"/>
    </source>
</evidence>
<keyword evidence="7" id="KW-0479">Metal-binding</keyword>
<evidence type="ECO:0000256" key="1">
    <source>
        <dbReference type="ARBA" id="ARBA00009762"/>
    </source>
</evidence>
<organism evidence="11 12">
    <name type="scientific">Trichomonascus ciferrii</name>
    <dbReference type="NCBI Taxonomy" id="44093"/>
    <lineage>
        <taxon>Eukaryota</taxon>
        <taxon>Fungi</taxon>
        <taxon>Dikarya</taxon>
        <taxon>Ascomycota</taxon>
        <taxon>Saccharomycotina</taxon>
        <taxon>Dipodascomycetes</taxon>
        <taxon>Dipodascales</taxon>
        <taxon>Trichomonascaceae</taxon>
        <taxon>Trichomonascus</taxon>
        <taxon>Trichomonascus ciferrii complex</taxon>
    </lineage>
</organism>
<name>A0A642UVR0_9ASCO</name>
<dbReference type="EC" id="2.7.7.-" evidence="10"/>
<proteinExistence type="inferred from homology"/>
<evidence type="ECO:0000256" key="4">
    <source>
        <dbReference type="ARBA" id="ARBA00022679"/>
    </source>
</evidence>
<protein>
    <recommendedName>
        <fullName evidence="10">DNA primase</fullName>
        <ecNumber evidence="10">2.7.7.-</ecNumber>
    </recommendedName>
</protein>
<evidence type="ECO:0000256" key="3">
    <source>
        <dbReference type="ARBA" id="ARBA00022515"/>
    </source>
</evidence>
<dbReference type="PANTHER" id="PTHR10536">
    <property type="entry name" value="DNA PRIMASE SMALL SUBUNIT"/>
    <property type="match status" value="1"/>
</dbReference>
<sequence length="428" mass="50615">MPAQEETRECLMDGDFPVDHKVDEDARLQYYNMFFPFRQFYQWVNHGPAPRDFSHREIAFTIEKERDSNDTFYLRYQSFESSDEFRKFVLERNPQRFEIGPVFTAKPKDKKLIKKNLFKPVSKELVFDIDLTDYDEVRTCCSDKQICERCWKFITLAIKILTRALEDDFGFEHILWVYSGRRGAHAWVCDKRARDLTEPQRRAVASYLNIMVKSKDRNINAQRPWHPHIARSFDVLNREFVQTILEEQDPWASEEGVKRLLSAVHDAEAQKKLRAEFDKSPGMSSVKKWKELDSIAAFSKIYSAKGVKELKQDLILEYMYPRLDINVSNGLIHLLKSPFCIHPSTGRVCVPIDHHRAEEFNPLKAPTVNLLLHQVQEYKNRSDVRVKNYEKTWLKPYVEFYQEFVNNLTSAELHTKRQRDESEPSLDF</sequence>
<evidence type="ECO:0000313" key="11">
    <source>
        <dbReference type="EMBL" id="KAA8906261.1"/>
    </source>
</evidence>
<evidence type="ECO:0000256" key="5">
    <source>
        <dbReference type="ARBA" id="ARBA00022695"/>
    </source>
</evidence>
<dbReference type="SUPFAM" id="SSF56747">
    <property type="entry name" value="Prim-pol domain"/>
    <property type="match status" value="1"/>
</dbReference>
<dbReference type="GO" id="GO:0046872">
    <property type="term" value="F:metal ion binding"/>
    <property type="evidence" value="ECO:0007669"/>
    <property type="project" value="UniProtKB-KW"/>
</dbReference>
<dbReference type="InterPro" id="IPR002755">
    <property type="entry name" value="DNA_primase_S"/>
</dbReference>
<dbReference type="CDD" id="cd04860">
    <property type="entry name" value="AE_Prim_S"/>
    <property type="match status" value="1"/>
</dbReference>
<comment type="caution">
    <text evidence="11">The sequence shown here is derived from an EMBL/GenBank/DDBJ whole genome shotgun (WGS) entry which is preliminary data.</text>
</comment>
<dbReference type="VEuPathDB" id="FungiDB:TRICI_005173"/>
<keyword evidence="4 10" id="KW-0808">Transferase</keyword>
<dbReference type="GO" id="GO:0006269">
    <property type="term" value="P:DNA replication, synthesis of primer"/>
    <property type="evidence" value="ECO:0007669"/>
    <property type="project" value="UniProtKB-KW"/>
</dbReference>
<gene>
    <name evidence="11" type="ORF">TRICI_005173</name>
</gene>
<keyword evidence="12" id="KW-1185">Reference proteome</keyword>
<accession>A0A642UVR0</accession>
<dbReference type="GO" id="GO:0005658">
    <property type="term" value="C:alpha DNA polymerase:primase complex"/>
    <property type="evidence" value="ECO:0007669"/>
    <property type="project" value="UniProtKB-ARBA"/>
</dbReference>
<dbReference type="GO" id="GO:0003899">
    <property type="term" value="F:DNA-directed RNA polymerase activity"/>
    <property type="evidence" value="ECO:0007669"/>
    <property type="project" value="InterPro"/>
</dbReference>
<reference evidence="11" key="1">
    <citation type="journal article" date="2019" name="G3 (Bethesda)">
        <title>Genome Assemblies of Two Rare Opportunistic Yeast Pathogens: Diutina rugosa (syn. Candida rugosa) and Trichomonascus ciferrii (syn. Candida ciferrii).</title>
        <authorList>
            <person name="Mixao V."/>
            <person name="Saus E."/>
            <person name="Hansen A.P."/>
            <person name="Lass-Florl C."/>
            <person name="Gabaldon T."/>
        </authorList>
    </citation>
    <scope>NUCLEOTIDE SEQUENCE</scope>
    <source>
        <strain evidence="11">CBS 4856</strain>
    </source>
</reference>
<keyword evidence="8" id="KW-0862">Zinc</keyword>
<comment type="similarity">
    <text evidence="1 10">Belongs to the eukaryotic-type primase small subunit family.</text>
</comment>
<dbReference type="NCBIfam" id="TIGR00335">
    <property type="entry name" value="primase_sml"/>
    <property type="match status" value="1"/>
</dbReference>
<keyword evidence="6 10" id="KW-0235">DNA replication</keyword>
<dbReference type="OrthoDB" id="19606at2759"/>
<keyword evidence="9" id="KW-0804">Transcription</keyword>
<evidence type="ECO:0000256" key="8">
    <source>
        <dbReference type="ARBA" id="ARBA00022833"/>
    </source>
</evidence>
<keyword evidence="2 10" id="KW-0240">DNA-directed RNA polymerase</keyword>
<keyword evidence="3 10" id="KW-0639">Primosome</keyword>
<evidence type="ECO:0000256" key="9">
    <source>
        <dbReference type="ARBA" id="ARBA00023163"/>
    </source>
</evidence>
<dbReference type="Pfam" id="PF01896">
    <property type="entry name" value="DNA_primase_S"/>
    <property type="match status" value="1"/>
</dbReference>